<proteinExistence type="inferred from homology"/>
<dbReference type="InterPro" id="IPR044095">
    <property type="entry name" value="ADCK2_dom"/>
</dbReference>
<dbReference type="SUPFAM" id="SSF56112">
    <property type="entry name" value="Protein kinase-like (PK-like)"/>
    <property type="match status" value="1"/>
</dbReference>
<organism evidence="4">
    <name type="scientific">Chromera velia CCMP2878</name>
    <dbReference type="NCBI Taxonomy" id="1169474"/>
    <lineage>
        <taxon>Eukaryota</taxon>
        <taxon>Sar</taxon>
        <taxon>Alveolata</taxon>
        <taxon>Colpodellida</taxon>
        <taxon>Chromeraceae</taxon>
        <taxon>Chromera</taxon>
    </lineage>
</organism>
<gene>
    <name evidence="4" type="ORF">Cvel_3789</name>
</gene>
<accession>A0A0G4FW61</accession>
<dbReference type="EMBL" id="CDMZ01000661">
    <property type="protein sequence ID" value="CEM18886.1"/>
    <property type="molecule type" value="Genomic_DNA"/>
</dbReference>
<dbReference type="PANTHER" id="PTHR45890">
    <property type="entry name" value="AARF DOMAIN CONTAINING KINASE 2 (PREDICTED)"/>
    <property type="match status" value="1"/>
</dbReference>
<evidence type="ECO:0000313" key="4">
    <source>
        <dbReference type="EMBL" id="CEM18886.1"/>
    </source>
</evidence>
<reference evidence="4" key="1">
    <citation type="submission" date="2014-11" db="EMBL/GenBank/DDBJ databases">
        <authorList>
            <person name="Otto D Thomas"/>
            <person name="Naeem Raeece"/>
        </authorList>
    </citation>
    <scope>NUCLEOTIDE SEQUENCE</scope>
</reference>
<dbReference type="InterPro" id="IPR052402">
    <property type="entry name" value="ADCK_kinase"/>
</dbReference>
<dbReference type="CDD" id="cd13971">
    <property type="entry name" value="ADCK2-like"/>
    <property type="match status" value="1"/>
</dbReference>
<feature type="domain" description="ABC1 atypical kinase-like" evidence="3">
    <location>
        <begin position="107"/>
        <end position="178"/>
    </location>
</feature>
<comment type="similarity">
    <text evidence="1">Belongs to the protein kinase superfamily. ADCK protein kinase family.</text>
</comment>
<feature type="domain" description="ABC1 atypical kinase-like" evidence="3">
    <location>
        <begin position="226"/>
        <end position="375"/>
    </location>
</feature>
<evidence type="ECO:0000256" key="1">
    <source>
        <dbReference type="ARBA" id="ARBA00009670"/>
    </source>
</evidence>
<sequence>MCGPCYIKFMQWAGTRQDLFPPSFCERCARFHSRVRPHSRSATDKVLRRAFGDKWKEWLQIEEEPVGSGCIAQVYKGKLRQDKTEPSKRGESGQLERPSGGADCWRDVAVKVVHPGCRVSVETDLMLMAAVASFLECFDFFYWMAPTKSVAEFSRHMLRQVDMRIEAEAGERFRSNFATPGSEGTMEEKARLASASVGVVSSVLKGVLTGGGGGGVLPEKENRLGRVLFPEIFLSVCTEEVLIESFEEGTPIGSWLQKNETKEILRRRVGSLCIHAFLQMLFKDHFIHADLHPGNILVRERRLASSRSSSAPKRSHATRVEEEGGGEGRSTLDALEEDEETGIDLIILDCGLVTALEGSDRRNFRDVFKAVAMRDGHLAGRLIIERSPQEQCRDREAYCAEVADLVNTFMRGGLRLENVKVGSVLTRMLSLSCKHRVQLDSCFASVVIAVVILEGLARRLDPSLDLIDAALPYLVRDSIRGR</sequence>
<dbReference type="AlphaFoldDB" id="A0A0G4FW61"/>
<name>A0A0G4FW61_9ALVE</name>
<protein>
    <recommendedName>
        <fullName evidence="3">ABC1 atypical kinase-like domain-containing protein</fullName>
    </recommendedName>
</protein>
<dbReference type="Pfam" id="PF03109">
    <property type="entry name" value="ABC1"/>
    <property type="match status" value="3"/>
</dbReference>
<dbReference type="InterPro" id="IPR004147">
    <property type="entry name" value="ABC1_dom"/>
</dbReference>
<dbReference type="InterPro" id="IPR011009">
    <property type="entry name" value="Kinase-like_dom_sf"/>
</dbReference>
<dbReference type="PhylomeDB" id="A0A0G4FW61"/>
<dbReference type="VEuPathDB" id="CryptoDB:Cvel_3789"/>
<feature type="region of interest" description="Disordered" evidence="2">
    <location>
        <begin position="307"/>
        <end position="333"/>
    </location>
</feature>
<evidence type="ECO:0000259" key="3">
    <source>
        <dbReference type="Pfam" id="PF03109"/>
    </source>
</evidence>
<dbReference type="PANTHER" id="PTHR45890:SF1">
    <property type="entry name" value="AARF DOMAIN CONTAINING KINASE 2"/>
    <property type="match status" value="1"/>
</dbReference>
<evidence type="ECO:0000256" key="2">
    <source>
        <dbReference type="SAM" id="MobiDB-lite"/>
    </source>
</evidence>
<feature type="domain" description="ABC1 atypical kinase-like" evidence="3">
    <location>
        <begin position="31"/>
        <end position="83"/>
    </location>
</feature>